<evidence type="ECO:0000256" key="1">
    <source>
        <dbReference type="SAM" id="Phobius"/>
    </source>
</evidence>
<dbReference type="RefSeq" id="WP_156559417.1">
    <property type="nucleotide sequence ID" value="NZ_CACRTV010000029.1"/>
</dbReference>
<keyword evidence="1" id="KW-1133">Transmembrane helix</keyword>
<keyword evidence="1" id="KW-0812">Transmembrane</keyword>
<sequence>MNKYELIDIDEESLADVTLSNEQKESLKKSLKFTLNWCFINNTDLDIDFSPSNIYSTYLSLGAERDYTIHLIKNAKVLQKLVISAFNKKFTPKNEEVISSKFLNIGAGMEFNDIAPYWGETLFYYQMYITHKNIYLYSFSNTFKAINEQIIPIEKIETVYLSNSYKDNMKFSNVNLVIQLKDTPLSSNKLYFVSDDPKDPKDIQDILSTLLSLNIPNTLPKRKTLSKLLIVFIFIIFALFTTLGLLDSI</sequence>
<evidence type="ECO:0000313" key="2">
    <source>
        <dbReference type="EMBL" id="VYT85248.1"/>
    </source>
</evidence>
<gene>
    <name evidence="2" type="ORF">CPLFYP93_00765</name>
</gene>
<proteinExistence type="predicted"/>
<protein>
    <submittedName>
        <fullName evidence="2">Uncharacterized protein</fullName>
    </submittedName>
</protein>
<organism evidence="2">
    <name type="scientific">Clostridium paraputrificum</name>
    <dbReference type="NCBI Taxonomy" id="29363"/>
    <lineage>
        <taxon>Bacteria</taxon>
        <taxon>Bacillati</taxon>
        <taxon>Bacillota</taxon>
        <taxon>Clostridia</taxon>
        <taxon>Eubacteriales</taxon>
        <taxon>Clostridiaceae</taxon>
        <taxon>Clostridium</taxon>
    </lineage>
</organism>
<dbReference type="EMBL" id="CACRTV010000029">
    <property type="protein sequence ID" value="VYT85248.1"/>
    <property type="molecule type" value="Genomic_DNA"/>
</dbReference>
<feature type="transmembrane region" description="Helical" evidence="1">
    <location>
        <begin position="228"/>
        <end position="246"/>
    </location>
</feature>
<reference evidence="2" key="1">
    <citation type="submission" date="2019-11" db="EMBL/GenBank/DDBJ databases">
        <authorList>
            <person name="Feng L."/>
        </authorList>
    </citation>
    <scope>NUCLEOTIDE SEQUENCE</scope>
    <source>
        <strain evidence="2">CParaputrificumLFYP93</strain>
    </source>
</reference>
<name>A0A6N3A4R1_9CLOT</name>
<dbReference type="AlphaFoldDB" id="A0A6N3A4R1"/>
<accession>A0A6N3A4R1</accession>
<keyword evidence="1" id="KW-0472">Membrane</keyword>